<evidence type="ECO:0000313" key="2">
    <source>
        <dbReference type="EMBL" id="MFK7004606.1"/>
    </source>
</evidence>
<gene>
    <name evidence="2" type="ORF">V3467_12195</name>
</gene>
<accession>A0ABW8PJY7</accession>
<comment type="caution">
    <text evidence="2">The sequence shown here is derived from an EMBL/GenBank/DDBJ whole genome shotgun (WGS) entry which is preliminary data.</text>
</comment>
<evidence type="ECO:0000313" key="3">
    <source>
        <dbReference type="Proteomes" id="UP001621713"/>
    </source>
</evidence>
<feature type="coiled-coil region" evidence="1">
    <location>
        <begin position="32"/>
        <end position="80"/>
    </location>
</feature>
<proteinExistence type="predicted"/>
<protein>
    <submittedName>
        <fullName evidence="2">Cell wall anchor protein</fullName>
    </submittedName>
</protein>
<organism evidence="2 3">
    <name type="scientific">Flavobacterium covae</name>
    <dbReference type="NCBI Taxonomy" id="2906076"/>
    <lineage>
        <taxon>Bacteria</taxon>
        <taxon>Pseudomonadati</taxon>
        <taxon>Bacteroidota</taxon>
        <taxon>Flavobacteriia</taxon>
        <taxon>Flavobacteriales</taxon>
        <taxon>Flavobacteriaceae</taxon>
        <taxon>Flavobacterium</taxon>
    </lineage>
</organism>
<reference evidence="2 3" key="1">
    <citation type="submission" date="2024-02" db="EMBL/GenBank/DDBJ databases">
        <title>Comparative Genomic Analysis of Flavobacterium Species Causing Columnaris Disease of Freshwater Fish in Thailand: Insights into Virulence and Resistance Mechanisms.</title>
        <authorList>
            <person name="Nguyen D."/>
            <person name="Chokmangmeepisarn P."/>
            <person name="Khianchaikhan K."/>
            <person name="Morishita M."/>
            <person name="Bunnoy A."/>
            <person name="Rodkhum C."/>
        </authorList>
    </citation>
    <scope>NUCLEOTIDE SEQUENCE [LARGE SCALE GENOMIC DNA]</scope>
    <source>
        <strain evidence="2 3">PCBSB2203</strain>
    </source>
</reference>
<keyword evidence="3" id="KW-1185">Reference proteome</keyword>
<name>A0ABW8PJY7_9FLAO</name>
<dbReference type="EMBL" id="JAZHOJ010000031">
    <property type="protein sequence ID" value="MFK7004606.1"/>
    <property type="molecule type" value="Genomic_DNA"/>
</dbReference>
<dbReference type="RefSeq" id="WP_088466807.1">
    <property type="nucleotide sequence ID" value="NZ_JAZHOJ010000031.1"/>
</dbReference>
<evidence type="ECO:0000256" key="1">
    <source>
        <dbReference type="SAM" id="Coils"/>
    </source>
</evidence>
<sequence>MTELLLPYIDDVIKILIGALGTWILKGRSDKLDVAEKEIKLYREMVDDLTIRLKEAIVSIRELEEKVEGLTEELSKYKQLNGKSKANQA</sequence>
<keyword evidence="1" id="KW-0175">Coiled coil</keyword>
<dbReference type="Proteomes" id="UP001621713">
    <property type="component" value="Unassembled WGS sequence"/>
</dbReference>